<dbReference type="Gene3D" id="3.60.21.10">
    <property type="match status" value="1"/>
</dbReference>
<accession>A0ABU9KBL2</accession>
<gene>
    <name evidence="3" type="ORF">AAEO50_14000</name>
</gene>
<dbReference type="InterPro" id="IPR050535">
    <property type="entry name" value="DNA_Repair-Maintenance_Comp"/>
</dbReference>
<dbReference type="InterPro" id="IPR014576">
    <property type="entry name" value="Pesterase_YhaO"/>
</dbReference>
<dbReference type="EC" id="3.1.-.-" evidence="3"/>
<dbReference type="Pfam" id="PF00149">
    <property type="entry name" value="Metallophos"/>
    <property type="match status" value="1"/>
</dbReference>
<dbReference type="CDD" id="cd00840">
    <property type="entry name" value="MPP_Mre11_N"/>
    <property type="match status" value="1"/>
</dbReference>
<organism evidence="3 4">
    <name type="scientific">Rossellomorea oryzaecorticis</name>
    <dbReference type="NCBI Taxonomy" id="1396505"/>
    <lineage>
        <taxon>Bacteria</taxon>
        <taxon>Bacillati</taxon>
        <taxon>Bacillota</taxon>
        <taxon>Bacilli</taxon>
        <taxon>Bacillales</taxon>
        <taxon>Bacillaceae</taxon>
        <taxon>Rossellomorea</taxon>
    </lineage>
</organism>
<dbReference type="PANTHER" id="PTHR30337">
    <property type="entry name" value="COMPONENT OF ATP-DEPENDENT DSDNA EXONUCLEASE"/>
    <property type="match status" value="1"/>
</dbReference>
<keyword evidence="1 3" id="KW-0378">Hydrolase</keyword>
<keyword evidence="4" id="KW-1185">Reference proteome</keyword>
<dbReference type="EMBL" id="JBBYAF010000027">
    <property type="protein sequence ID" value="MEL3973397.1"/>
    <property type="molecule type" value="Genomic_DNA"/>
</dbReference>
<evidence type="ECO:0000256" key="1">
    <source>
        <dbReference type="ARBA" id="ARBA00022801"/>
    </source>
</evidence>
<dbReference type="InterPro" id="IPR041796">
    <property type="entry name" value="Mre11_N"/>
</dbReference>
<evidence type="ECO:0000313" key="3">
    <source>
        <dbReference type="EMBL" id="MEL3973397.1"/>
    </source>
</evidence>
<feature type="domain" description="Calcineurin-like phosphoesterase" evidence="2">
    <location>
        <begin position="4"/>
        <end position="202"/>
    </location>
</feature>
<protein>
    <submittedName>
        <fullName evidence="3">DNA repair exonuclease</fullName>
        <ecNumber evidence="3">3.1.-.-</ecNumber>
    </submittedName>
</protein>
<evidence type="ECO:0000259" key="2">
    <source>
        <dbReference type="Pfam" id="PF00149"/>
    </source>
</evidence>
<keyword evidence="3" id="KW-0540">Nuclease</keyword>
<comment type="caution">
    <text evidence="3">The sequence shown here is derived from an EMBL/GenBank/DDBJ whole genome shotgun (WGS) entry which is preliminary data.</text>
</comment>
<dbReference type="GO" id="GO:0004527">
    <property type="term" value="F:exonuclease activity"/>
    <property type="evidence" value="ECO:0007669"/>
    <property type="project" value="UniProtKB-KW"/>
</dbReference>
<dbReference type="SUPFAM" id="SSF56300">
    <property type="entry name" value="Metallo-dependent phosphatases"/>
    <property type="match status" value="1"/>
</dbReference>
<dbReference type="Proteomes" id="UP001389717">
    <property type="component" value="Unassembled WGS sequence"/>
</dbReference>
<dbReference type="InterPro" id="IPR004843">
    <property type="entry name" value="Calcineurin-like_PHP"/>
</dbReference>
<dbReference type="InterPro" id="IPR029052">
    <property type="entry name" value="Metallo-depent_PP-like"/>
</dbReference>
<evidence type="ECO:0000313" key="4">
    <source>
        <dbReference type="Proteomes" id="UP001389717"/>
    </source>
</evidence>
<name>A0ABU9KBL2_9BACI</name>
<dbReference type="RefSeq" id="WP_341984692.1">
    <property type="nucleotide sequence ID" value="NZ_JBBYAF010000027.1"/>
</dbReference>
<dbReference type="PIRSF" id="PIRSF033091">
    <property type="entry name" value="Pesterase_YhaO"/>
    <property type="match status" value="1"/>
</dbReference>
<proteinExistence type="predicted"/>
<sequence length="406" mass="46675">MEKIRFIHCADLHLDSPFVGLKHVPPELFDRIQNSTFAAFENLVKEAIQKKIDFMIISGDLFDEEDRSIRAQARLLNQFNLLNDFGIPVYVIHGNHDHLGSFRLELDMPRNVHVFNKETEVKELVTKSGSVVKLAGFSYGTRHIRERRISDYPKQLEADYVIGLLHGSEGSVHSSHESYAPFTINELKEKNYHYWALGHIHQRQVLHHEPPIVYPGNIQGRHRKETGEKGCYLVELLDHDAVLEFISTQDLLWEKIEVSLEGVERFGEIFQRISRTAEEYEGIDDCLLQVVLEDYQSLSPEMIEAIEGGDLLQALQTDLQTGERIKWIHSIKLSRIENVDIDVKDPFISDVIAALTDIDVEEGVKALAEIYEHPSLYRYIDPLSEEELSHLVEEAVDLILHPARNQ</sequence>
<reference evidence="3 4" key="1">
    <citation type="submission" date="2024-04" db="EMBL/GenBank/DDBJ databases">
        <title>Bacillus oryzaecorticis sp. nov., a moderately halophilic bacterium isolated from rice husks.</title>
        <authorList>
            <person name="Zhu H.-S."/>
        </authorList>
    </citation>
    <scope>NUCLEOTIDE SEQUENCE [LARGE SCALE GENOMIC DNA]</scope>
    <source>
        <strain evidence="3 4">ZC255</strain>
    </source>
</reference>
<keyword evidence="3" id="KW-0269">Exonuclease</keyword>
<dbReference type="PANTHER" id="PTHR30337:SF7">
    <property type="entry name" value="PHOSPHOESTERASE"/>
    <property type="match status" value="1"/>
</dbReference>